<dbReference type="Proteomes" id="UP000061432">
    <property type="component" value="Chromosome"/>
</dbReference>
<protein>
    <recommendedName>
        <fullName evidence="10">Signal recognition particle receptor FtsY</fullName>
        <shortName evidence="10">SRP receptor</shortName>
        <ecNumber evidence="10">3.6.5.4</ecNumber>
    </recommendedName>
</protein>
<proteinExistence type="inferred from homology"/>
<dbReference type="Pfam" id="PF02881">
    <property type="entry name" value="SRP54_N"/>
    <property type="match status" value="1"/>
</dbReference>
<dbReference type="OrthoDB" id="9804720at2"/>
<dbReference type="GO" id="GO:0005525">
    <property type="term" value="F:GTP binding"/>
    <property type="evidence" value="ECO:0007669"/>
    <property type="project" value="UniProtKB-UniRule"/>
</dbReference>
<evidence type="ECO:0000256" key="2">
    <source>
        <dbReference type="ARBA" id="ARBA00022475"/>
    </source>
</evidence>
<reference evidence="14" key="2">
    <citation type="submission" date="2015-01" db="EMBL/GenBank/DDBJ databases">
        <title>Complete genome sequence of Methylobacterium aquaticum strain 22A.</title>
        <authorList>
            <person name="Tani A."/>
            <person name="Ogura Y."/>
            <person name="Hayashi T."/>
        </authorList>
    </citation>
    <scope>NUCLEOTIDE SEQUENCE [LARGE SCALE GENOMIC DNA]</scope>
    <source>
        <strain evidence="14">MA-22A</strain>
    </source>
</reference>
<evidence type="ECO:0000313" key="14">
    <source>
        <dbReference type="Proteomes" id="UP000061432"/>
    </source>
</evidence>
<dbReference type="Pfam" id="PF00448">
    <property type="entry name" value="SRP54"/>
    <property type="match status" value="1"/>
</dbReference>
<keyword evidence="2 10" id="KW-1003">Cell membrane</keyword>
<feature type="compositionally biased region" description="Acidic residues" evidence="11">
    <location>
        <begin position="142"/>
        <end position="152"/>
    </location>
</feature>
<keyword evidence="7 10" id="KW-0472">Membrane</keyword>
<evidence type="ECO:0000256" key="3">
    <source>
        <dbReference type="ARBA" id="ARBA00022490"/>
    </source>
</evidence>
<name>A0A0C6FP84_9HYPH</name>
<sequence>MSETKQPGWFGRLFGRKAETPTETPAETPADAPAVPAEPDPAATMPTEPTGTLSEGVPDFATGADDVLPAPPTVTEASPETAPEHDLPDELAGADLEPVEGVQPEGVVPAAPEPEPVEVAPAAAEIQEPEATETHEQPEAPTSEEPDAPEAEEAAPLVIYQPPAEPEAAAEKRGWWSRLTGGLKRTSSALSDRVTGLFTKRKLDADTLEELEDALIQADFGLQTATRIAEAVGKGRYEKGIAPDEVRAILAAEVERALDPVALPLVIDTTKKPFVILMIGVNGAGKTTTIGKLTQKFRAQGHSVMLAAGDTFRAAAIEQLRVWGERTGAPVVARPQGSDAAGLAYDALQAARDAGTDILLIDTAGRLQNKTGLMAELEKVLRVIRKLDAEAPHAVLLVLDATVGQNALSQVEIFQKAAGVTGLVMTKLDGTARGGILVALAAKFGLPVHFIGVGEGVDDLEPFAARDFARAIAGLDKT</sequence>
<dbReference type="PANTHER" id="PTHR43134:SF1">
    <property type="entry name" value="SIGNAL RECOGNITION PARTICLE RECEPTOR SUBUNIT ALPHA"/>
    <property type="match status" value="1"/>
</dbReference>
<evidence type="ECO:0000256" key="10">
    <source>
        <dbReference type="HAMAP-Rule" id="MF_00920"/>
    </source>
</evidence>
<comment type="catalytic activity">
    <reaction evidence="9 10">
        <text>GTP + H2O = GDP + phosphate + H(+)</text>
        <dbReference type="Rhea" id="RHEA:19669"/>
        <dbReference type="ChEBI" id="CHEBI:15377"/>
        <dbReference type="ChEBI" id="CHEBI:15378"/>
        <dbReference type="ChEBI" id="CHEBI:37565"/>
        <dbReference type="ChEBI" id="CHEBI:43474"/>
        <dbReference type="ChEBI" id="CHEBI:58189"/>
        <dbReference type="EC" id="3.6.5.4"/>
    </reaction>
</comment>
<dbReference type="GO" id="GO:0005737">
    <property type="term" value="C:cytoplasm"/>
    <property type="evidence" value="ECO:0007669"/>
    <property type="project" value="UniProtKB-SubCell"/>
</dbReference>
<evidence type="ECO:0000256" key="8">
    <source>
        <dbReference type="ARBA" id="ARBA00023170"/>
    </source>
</evidence>
<dbReference type="NCBIfam" id="TIGR00064">
    <property type="entry name" value="ftsY"/>
    <property type="match status" value="1"/>
</dbReference>
<dbReference type="PROSITE" id="PS00300">
    <property type="entry name" value="SRP54"/>
    <property type="match status" value="1"/>
</dbReference>
<keyword evidence="8 10" id="KW-0675">Receptor</keyword>
<feature type="compositionally biased region" description="Low complexity" evidence="11">
    <location>
        <begin position="99"/>
        <end position="110"/>
    </location>
</feature>
<feature type="binding site" evidence="10">
    <location>
        <begin position="280"/>
        <end position="287"/>
    </location>
    <ligand>
        <name>GTP</name>
        <dbReference type="ChEBI" id="CHEBI:37565"/>
    </ligand>
</feature>
<dbReference type="SMART" id="SM00962">
    <property type="entry name" value="SRP54"/>
    <property type="match status" value="1"/>
</dbReference>
<keyword evidence="6 10" id="KW-0342">GTP-binding</keyword>
<keyword evidence="13" id="KW-0131">Cell cycle</keyword>
<dbReference type="InterPro" id="IPR004390">
    <property type="entry name" value="SR_rcpt_FtsY"/>
</dbReference>
<evidence type="ECO:0000256" key="5">
    <source>
        <dbReference type="ARBA" id="ARBA00022801"/>
    </source>
</evidence>
<dbReference type="FunFam" id="3.40.50.300:FF:000053">
    <property type="entry name" value="Signal recognition particle receptor FtsY"/>
    <property type="match status" value="1"/>
</dbReference>
<organism evidence="13 14">
    <name type="scientific">Methylobacterium aquaticum</name>
    <dbReference type="NCBI Taxonomy" id="270351"/>
    <lineage>
        <taxon>Bacteria</taxon>
        <taxon>Pseudomonadati</taxon>
        <taxon>Pseudomonadota</taxon>
        <taxon>Alphaproteobacteria</taxon>
        <taxon>Hyphomicrobiales</taxon>
        <taxon>Methylobacteriaceae</taxon>
        <taxon>Methylobacterium</taxon>
    </lineage>
</organism>
<dbReference type="PATRIC" id="fig|270351.10.peg.1016"/>
<reference evidence="13 14" key="1">
    <citation type="journal article" date="2015" name="Genome Announc.">
        <title>Complete Genome Sequence of Methylobacterium aquaticum Strain 22A, Isolated from Racomitrium japonicum Moss.</title>
        <authorList>
            <person name="Tani A."/>
            <person name="Ogura Y."/>
            <person name="Hayashi T."/>
            <person name="Kimbara K."/>
        </authorList>
    </citation>
    <scope>NUCLEOTIDE SEQUENCE [LARGE SCALE GENOMIC DNA]</scope>
    <source>
        <strain evidence="13 14">MA-22A</strain>
    </source>
</reference>
<feature type="domain" description="SRP54-type proteins GTP-binding" evidence="12">
    <location>
        <begin position="447"/>
        <end position="460"/>
    </location>
</feature>
<dbReference type="STRING" id="270351.Maq22A_c05325"/>
<dbReference type="SMART" id="SM00963">
    <property type="entry name" value="SRP54_N"/>
    <property type="match status" value="1"/>
</dbReference>
<keyword evidence="3 10" id="KW-0963">Cytoplasm</keyword>
<feature type="binding site" evidence="10">
    <location>
        <begin position="362"/>
        <end position="366"/>
    </location>
    <ligand>
        <name>GTP</name>
        <dbReference type="ChEBI" id="CHEBI:37565"/>
    </ligand>
</feature>
<dbReference type="GO" id="GO:0003924">
    <property type="term" value="F:GTPase activity"/>
    <property type="evidence" value="ECO:0007669"/>
    <property type="project" value="UniProtKB-UniRule"/>
</dbReference>
<dbReference type="GO" id="GO:0051301">
    <property type="term" value="P:cell division"/>
    <property type="evidence" value="ECO:0007669"/>
    <property type="project" value="UniProtKB-KW"/>
</dbReference>
<dbReference type="InterPro" id="IPR000897">
    <property type="entry name" value="SRP54_GTPase_dom"/>
</dbReference>
<dbReference type="EMBL" id="AP014704">
    <property type="protein sequence ID" value="BAQ44450.1"/>
    <property type="molecule type" value="Genomic_DNA"/>
</dbReference>
<evidence type="ECO:0000256" key="7">
    <source>
        <dbReference type="ARBA" id="ARBA00023136"/>
    </source>
</evidence>
<keyword evidence="13" id="KW-0132">Cell division</keyword>
<feature type="region of interest" description="Disordered" evidence="11">
    <location>
        <begin position="1"/>
        <end position="152"/>
    </location>
</feature>
<evidence type="ECO:0000256" key="11">
    <source>
        <dbReference type="SAM" id="MobiDB-lite"/>
    </source>
</evidence>
<dbReference type="InterPro" id="IPR036225">
    <property type="entry name" value="SRP/SRP_N"/>
</dbReference>
<dbReference type="GO" id="GO:0005886">
    <property type="term" value="C:plasma membrane"/>
    <property type="evidence" value="ECO:0007669"/>
    <property type="project" value="UniProtKB-SubCell"/>
</dbReference>
<evidence type="ECO:0000256" key="9">
    <source>
        <dbReference type="ARBA" id="ARBA00048027"/>
    </source>
</evidence>
<dbReference type="SUPFAM" id="SSF52540">
    <property type="entry name" value="P-loop containing nucleoside triphosphate hydrolases"/>
    <property type="match status" value="1"/>
</dbReference>
<dbReference type="HAMAP" id="MF_00920">
    <property type="entry name" value="FtsY"/>
    <property type="match status" value="1"/>
</dbReference>
<evidence type="ECO:0000256" key="4">
    <source>
        <dbReference type="ARBA" id="ARBA00022741"/>
    </source>
</evidence>
<feature type="binding site" evidence="10">
    <location>
        <begin position="426"/>
        <end position="429"/>
    </location>
    <ligand>
        <name>GTP</name>
        <dbReference type="ChEBI" id="CHEBI:37565"/>
    </ligand>
</feature>
<comment type="subunit">
    <text evidence="10">Part of the signal recognition particle protein translocation system, which is composed of SRP and FtsY. SRP is a ribonucleoprotein composed of Ffh and a 4.5S RNA molecule.</text>
</comment>
<dbReference type="SUPFAM" id="SSF47364">
    <property type="entry name" value="Domain of the SRP/SRP receptor G-proteins"/>
    <property type="match status" value="1"/>
</dbReference>
<dbReference type="SMART" id="SM00382">
    <property type="entry name" value="AAA"/>
    <property type="match status" value="1"/>
</dbReference>
<dbReference type="Gene3D" id="1.20.120.140">
    <property type="entry name" value="Signal recognition particle SRP54, nucleotide-binding domain"/>
    <property type="match status" value="1"/>
</dbReference>
<evidence type="ECO:0000256" key="1">
    <source>
        <dbReference type="ARBA" id="ARBA00004515"/>
    </source>
</evidence>
<dbReference type="PANTHER" id="PTHR43134">
    <property type="entry name" value="SIGNAL RECOGNITION PARTICLE RECEPTOR SUBUNIT ALPHA"/>
    <property type="match status" value="1"/>
</dbReference>
<dbReference type="EC" id="3.6.5.4" evidence="10"/>
<dbReference type="CDD" id="cd17874">
    <property type="entry name" value="FtsY"/>
    <property type="match status" value="1"/>
</dbReference>
<dbReference type="GO" id="GO:0006614">
    <property type="term" value="P:SRP-dependent cotranslational protein targeting to membrane"/>
    <property type="evidence" value="ECO:0007669"/>
    <property type="project" value="InterPro"/>
</dbReference>
<gene>
    <name evidence="10 13" type="primary">ftsY</name>
    <name evidence="13" type="ORF">Maq22A_c05325</name>
</gene>
<dbReference type="InterPro" id="IPR003593">
    <property type="entry name" value="AAA+_ATPase"/>
</dbReference>
<dbReference type="InterPro" id="IPR013822">
    <property type="entry name" value="Signal_recog_particl_SRP54_hlx"/>
</dbReference>
<comment type="similarity">
    <text evidence="10">Belongs to the GTP-binding SRP family. FtsY subfamily.</text>
</comment>
<keyword evidence="5 10" id="KW-0378">Hydrolase</keyword>
<feature type="compositionally biased region" description="Low complexity" evidence="11">
    <location>
        <begin position="21"/>
        <end position="44"/>
    </location>
</feature>
<dbReference type="GO" id="GO:0005047">
    <property type="term" value="F:signal recognition particle binding"/>
    <property type="evidence" value="ECO:0007669"/>
    <property type="project" value="TreeGrafter"/>
</dbReference>
<comment type="subcellular location">
    <subcellularLocation>
        <location evidence="1">Cell inner membrane</location>
        <topology evidence="1">Peripheral membrane protein</topology>
        <orientation evidence="1">Cytoplasmic side</orientation>
    </subcellularLocation>
    <subcellularLocation>
        <location evidence="10">Cell membrane</location>
        <topology evidence="10">Peripheral membrane protein</topology>
        <orientation evidence="10">Cytoplasmic side</orientation>
    </subcellularLocation>
    <subcellularLocation>
        <location evidence="10">Cytoplasm</location>
    </subcellularLocation>
</comment>
<dbReference type="InterPro" id="IPR027417">
    <property type="entry name" value="P-loop_NTPase"/>
</dbReference>
<accession>A0A0C6FP84</accession>
<evidence type="ECO:0000259" key="12">
    <source>
        <dbReference type="PROSITE" id="PS00300"/>
    </source>
</evidence>
<dbReference type="InterPro" id="IPR042101">
    <property type="entry name" value="SRP54_N_sf"/>
</dbReference>
<dbReference type="AlphaFoldDB" id="A0A0C6FP84"/>
<keyword evidence="4 10" id="KW-0547">Nucleotide-binding</keyword>
<dbReference type="Gene3D" id="3.40.50.300">
    <property type="entry name" value="P-loop containing nucleotide triphosphate hydrolases"/>
    <property type="match status" value="1"/>
</dbReference>
<comment type="function">
    <text evidence="10">Involved in targeting and insertion of nascent membrane proteins into the cytoplasmic membrane. Acts as a receptor for the complex formed by the signal recognition particle (SRP) and the ribosome-nascent chain (RNC). Interaction with SRP-RNC leads to the transfer of the RNC complex to the Sec translocase for insertion into the membrane, the hydrolysis of GTP by both Ffh and FtsY, and the dissociation of the SRP-FtsY complex into the individual components.</text>
</comment>
<dbReference type="KEGG" id="maqu:Maq22A_c05325"/>
<evidence type="ECO:0000256" key="6">
    <source>
        <dbReference type="ARBA" id="ARBA00023134"/>
    </source>
</evidence>
<dbReference type="RefSeq" id="WP_060845963.1">
    <property type="nucleotide sequence ID" value="NZ_AP014704.1"/>
</dbReference>
<feature type="compositionally biased region" description="Low complexity" evidence="11">
    <location>
        <begin position="117"/>
        <end position="126"/>
    </location>
</feature>
<evidence type="ECO:0000313" key="13">
    <source>
        <dbReference type="EMBL" id="BAQ44450.1"/>
    </source>
</evidence>